<protein>
    <recommendedName>
        <fullName evidence="1">NAD-dependent epimerase/dehydratase domain-containing protein</fullName>
    </recommendedName>
</protein>
<dbReference type="InterPro" id="IPR001509">
    <property type="entry name" value="Epimerase_deHydtase"/>
</dbReference>
<comment type="caution">
    <text evidence="2">The sequence shown here is derived from an EMBL/GenBank/DDBJ whole genome shotgun (WGS) entry which is preliminary data.</text>
</comment>
<gene>
    <name evidence="2" type="ORF">S01H1_49754</name>
</gene>
<feature type="non-terminal residue" evidence="2">
    <location>
        <position position="102"/>
    </location>
</feature>
<name>X0WNG0_9ZZZZ</name>
<dbReference type="InterPro" id="IPR036291">
    <property type="entry name" value="NAD(P)-bd_dom_sf"/>
</dbReference>
<reference evidence="2" key="1">
    <citation type="journal article" date="2014" name="Front. Microbiol.">
        <title>High frequency of phylogenetically diverse reductive dehalogenase-homologous genes in deep subseafloor sedimentary metagenomes.</title>
        <authorList>
            <person name="Kawai M."/>
            <person name="Futagami T."/>
            <person name="Toyoda A."/>
            <person name="Takaki Y."/>
            <person name="Nishi S."/>
            <person name="Hori S."/>
            <person name="Arai W."/>
            <person name="Tsubouchi T."/>
            <person name="Morono Y."/>
            <person name="Uchiyama I."/>
            <person name="Ito T."/>
            <person name="Fujiyama A."/>
            <person name="Inagaki F."/>
            <person name="Takami H."/>
        </authorList>
    </citation>
    <scope>NUCLEOTIDE SEQUENCE</scope>
    <source>
        <strain evidence="2">Expedition CK06-06</strain>
    </source>
</reference>
<dbReference type="AlphaFoldDB" id="X0WNG0"/>
<dbReference type="Pfam" id="PF01370">
    <property type="entry name" value="Epimerase"/>
    <property type="match status" value="1"/>
</dbReference>
<feature type="domain" description="NAD-dependent epimerase/dehydratase" evidence="1">
    <location>
        <begin position="5"/>
        <end position="98"/>
    </location>
</feature>
<evidence type="ECO:0000313" key="2">
    <source>
        <dbReference type="EMBL" id="GAG24772.1"/>
    </source>
</evidence>
<proteinExistence type="predicted"/>
<dbReference type="Gene3D" id="3.40.50.720">
    <property type="entry name" value="NAD(P)-binding Rossmann-like Domain"/>
    <property type="match status" value="1"/>
</dbReference>
<organism evidence="2">
    <name type="scientific">marine sediment metagenome</name>
    <dbReference type="NCBI Taxonomy" id="412755"/>
    <lineage>
        <taxon>unclassified sequences</taxon>
        <taxon>metagenomes</taxon>
        <taxon>ecological metagenomes</taxon>
    </lineage>
</organism>
<dbReference type="SUPFAM" id="SSF51735">
    <property type="entry name" value="NAD(P)-binding Rossmann-fold domains"/>
    <property type="match status" value="1"/>
</dbReference>
<accession>X0WNG0</accession>
<sequence>MGKNLVTGGLGAVGIYLVRDLLERNEEVVIFETKAELPPFAADVKGKAELIKGDVGSWVQVIEAVRKYNISSIYHLATLLTHSSAADPQASFRTNVRANSGV</sequence>
<dbReference type="EMBL" id="BARS01032023">
    <property type="protein sequence ID" value="GAG24772.1"/>
    <property type="molecule type" value="Genomic_DNA"/>
</dbReference>
<evidence type="ECO:0000259" key="1">
    <source>
        <dbReference type="Pfam" id="PF01370"/>
    </source>
</evidence>